<proteinExistence type="predicted"/>
<dbReference type="PANTHER" id="PTHR40077:SF1">
    <property type="entry name" value="MEMBRANE PROTEIN"/>
    <property type="match status" value="1"/>
</dbReference>
<sequence length="119" mass="13299">MANILDVSTAAKRLRLVALWEAVTWVALLIAMFFKWVLGHEEAVKIPGMVHGVAGFMLYVAVALFTARALKWDFKTLALAMVSSVPPFMTIWFERWAVRTGRLGELSTAPRRDVEPAPV</sequence>
<dbReference type="RefSeq" id="WP_127951414.1">
    <property type="nucleotide sequence ID" value="NZ_RKLO01000002.1"/>
</dbReference>
<dbReference type="PANTHER" id="PTHR40077">
    <property type="entry name" value="MEMBRANE PROTEIN-RELATED"/>
    <property type="match status" value="1"/>
</dbReference>
<feature type="transmembrane region" description="Helical" evidence="6">
    <location>
        <begin position="50"/>
        <end position="70"/>
    </location>
</feature>
<dbReference type="Proteomes" id="UP000283479">
    <property type="component" value="Unassembled WGS sequence"/>
</dbReference>
<dbReference type="NCBIfam" id="TIGR03954">
    <property type="entry name" value="integ_memb_HG"/>
    <property type="match status" value="1"/>
</dbReference>
<comment type="caution">
    <text evidence="8">The sequence shown here is derived from an EMBL/GenBank/DDBJ whole genome shotgun (WGS) entry which is preliminary data.</text>
</comment>
<feature type="domain" description="DUF3817" evidence="7">
    <location>
        <begin position="12"/>
        <end position="99"/>
    </location>
</feature>
<keyword evidence="9" id="KW-1185">Reference proteome</keyword>
<keyword evidence="4 6" id="KW-1133">Transmembrane helix</keyword>
<evidence type="ECO:0000256" key="6">
    <source>
        <dbReference type="SAM" id="Phobius"/>
    </source>
</evidence>
<evidence type="ECO:0000313" key="9">
    <source>
        <dbReference type="Proteomes" id="UP000283479"/>
    </source>
</evidence>
<evidence type="ECO:0000256" key="1">
    <source>
        <dbReference type="ARBA" id="ARBA00004651"/>
    </source>
</evidence>
<keyword evidence="5 6" id="KW-0472">Membrane</keyword>
<dbReference type="AlphaFoldDB" id="A0A3S3A874"/>
<evidence type="ECO:0000256" key="5">
    <source>
        <dbReference type="ARBA" id="ARBA00023136"/>
    </source>
</evidence>
<reference evidence="8 9" key="1">
    <citation type="submission" date="2018-11" db="EMBL/GenBank/DDBJ databases">
        <title>Rhodococcus spongicola sp. nov. and Rhodococcus xishaensis sp. nov. from marine sponges.</title>
        <authorList>
            <person name="Li L."/>
            <person name="Lin H.W."/>
        </authorList>
    </citation>
    <scope>NUCLEOTIDE SEQUENCE [LARGE SCALE GENOMIC DNA]</scope>
    <source>
        <strain evidence="8 9">LHW51113</strain>
    </source>
</reference>
<dbReference type="GO" id="GO:0005886">
    <property type="term" value="C:plasma membrane"/>
    <property type="evidence" value="ECO:0007669"/>
    <property type="project" value="UniProtKB-SubCell"/>
</dbReference>
<organism evidence="8 9">
    <name type="scientific">Rhodococcus xishaensis</name>
    <dbReference type="NCBI Taxonomy" id="2487364"/>
    <lineage>
        <taxon>Bacteria</taxon>
        <taxon>Bacillati</taxon>
        <taxon>Actinomycetota</taxon>
        <taxon>Actinomycetes</taxon>
        <taxon>Mycobacteriales</taxon>
        <taxon>Nocardiaceae</taxon>
        <taxon>Rhodococcus</taxon>
    </lineage>
</organism>
<gene>
    <name evidence="8" type="ORF">EGT50_04520</name>
</gene>
<evidence type="ECO:0000256" key="4">
    <source>
        <dbReference type="ARBA" id="ARBA00022989"/>
    </source>
</evidence>
<accession>A0A3S3A874</accession>
<dbReference type="InterPro" id="IPR023845">
    <property type="entry name" value="DUF3817_TM"/>
</dbReference>
<evidence type="ECO:0000313" key="8">
    <source>
        <dbReference type="EMBL" id="RVW04287.1"/>
    </source>
</evidence>
<name>A0A3S3A874_9NOCA</name>
<dbReference type="OrthoDB" id="3396203at2"/>
<dbReference type="EMBL" id="RKLO01000002">
    <property type="protein sequence ID" value="RVW04287.1"/>
    <property type="molecule type" value="Genomic_DNA"/>
</dbReference>
<evidence type="ECO:0000256" key="3">
    <source>
        <dbReference type="ARBA" id="ARBA00022692"/>
    </source>
</evidence>
<protein>
    <submittedName>
        <fullName evidence="8">DUF3817 domain-containing protein</fullName>
    </submittedName>
</protein>
<evidence type="ECO:0000259" key="7">
    <source>
        <dbReference type="Pfam" id="PF12823"/>
    </source>
</evidence>
<comment type="subcellular location">
    <subcellularLocation>
        <location evidence="1">Cell membrane</location>
        <topology evidence="1">Multi-pass membrane protein</topology>
    </subcellularLocation>
</comment>
<keyword evidence="3 6" id="KW-0812">Transmembrane</keyword>
<evidence type="ECO:0000256" key="2">
    <source>
        <dbReference type="ARBA" id="ARBA00022475"/>
    </source>
</evidence>
<dbReference type="Pfam" id="PF12823">
    <property type="entry name" value="DUF3817"/>
    <property type="match status" value="1"/>
</dbReference>
<keyword evidence="2" id="KW-1003">Cell membrane</keyword>
<feature type="transmembrane region" description="Helical" evidence="6">
    <location>
        <begin position="17"/>
        <end position="38"/>
    </location>
</feature>